<gene>
    <name evidence="16" type="ordered locus">A2cp1_0721</name>
</gene>
<evidence type="ECO:0000256" key="1">
    <source>
        <dbReference type="ARBA" id="ARBA00004442"/>
    </source>
</evidence>
<evidence type="ECO:0000256" key="4">
    <source>
        <dbReference type="ARBA" id="ARBA00022452"/>
    </source>
</evidence>
<feature type="domain" description="NolW-like" evidence="14">
    <location>
        <begin position="286"/>
        <end position="378"/>
    </location>
</feature>
<evidence type="ECO:0000256" key="3">
    <source>
        <dbReference type="ARBA" id="ARBA00022448"/>
    </source>
</evidence>
<dbReference type="EMBL" id="CP001359">
    <property type="protein sequence ID" value="ACL64076.1"/>
    <property type="molecule type" value="Genomic_DNA"/>
</dbReference>
<evidence type="ECO:0000256" key="6">
    <source>
        <dbReference type="ARBA" id="ARBA00022729"/>
    </source>
</evidence>
<keyword evidence="4" id="KW-1134">Transmembrane beta strand</keyword>
<feature type="region of interest" description="Disordered" evidence="11">
    <location>
        <begin position="799"/>
        <end position="902"/>
    </location>
</feature>
<feature type="compositionally biased region" description="Pro residues" evidence="11">
    <location>
        <begin position="838"/>
        <end position="874"/>
    </location>
</feature>
<dbReference type="HOGENOM" id="CLU_006756_1_0_7"/>
<accession>B8JD48</accession>
<evidence type="ECO:0000256" key="8">
    <source>
        <dbReference type="ARBA" id="ARBA00023136"/>
    </source>
</evidence>
<dbReference type="PANTHER" id="PTHR30332">
    <property type="entry name" value="PROBABLE GENERAL SECRETION PATHWAY PROTEIN D"/>
    <property type="match status" value="1"/>
</dbReference>
<dbReference type="InterPro" id="IPR038591">
    <property type="entry name" value="NolW-like_sf"/>
</dbReference>
<comment type="subcellular location">
    <subcellularLocation>
        <location evidence="1 10">Cell outer membrane</location>
    </subcellularLocation>
</comment>
<feature type="region of interest" description="Disordered" evidence="11">
    <location>
        <begin position="407"/>
        <end position="440"/>
    </location>
</feature>
<dbReference type="InterPro" id="IPR050810">
    <property type="entry name" value="Bact_Secretion_Sys_Channel"/>
</dbReference>
<feature type="compositionally biased region" description="Pro residues" evidence="11">
    <location>
        <begin position="80"/>
        <end position="95"/>
    </location>
</feature>
<dbReference type="GO" id="GO:0009279">
    <property type="term" value="C:cell outer membrane"/>
    <property type="evidence" value="ECO:0007669"/>
    <property type="project" value="UniProtKB-SubCell"/>
</dbReference>
<dbReference type="Gene3D" id="3.30.1370.120">
    <property type="match status" value="3"/>
</dbReference>
<evidence type="ECO:0000256" key="10">
    <source>
        <dbReference type="RuleBase" id="RU004004"/>
    </source>
</evidence>
<dbReference type="InterPro" id="IPR049371">
    <property type="entry name" value="GspD-like_N0"/>
</dbReference>
<evidence type="ECO:0000313" key="16">
    <source>
        <dbReference type="EMBL" id="ACL64076.1"/>
    </source>
</evidence>
<dbReference type="Pfam" id="PF00263">
    <property type="entry name" value="Secretin"/>
    <property type="match status" value="1"/>
</dbReference>
<keyword evidence="3 10" id="KW-0813">Transport</keyword>
<dbReference type="InterPro" id="IPR005644">
    <property type="entry name" value="NolW-like"/>
</dbReference>
<name>B8JD48_ANAD2</name>
<keyword evidence="5" id="KW-0812">Transmembrane</keyword>
<feature type="domain" description="NolW-like" evidence="14">
    <location>
        <begin position="385"/>
        <end position="490"/>
    </location>
</feature>
<dbReference type="AlphaFoldDB" id="B8JD48"/>
<proteinExistence type="inferred from homology"/>
<keyword evidence="7" id="KW-0653">Protein transport</keyword>
<organism evidence="16 17">
    <name type="scientific">Anaeromyxobacter dehalogenans (strain ATCC BAA-258 / DSM 21875 / 2CP-1)</name>
    <dbReference type="NCBI Taxonomy" id="455488"/>
    <lineage>
        <taxon>Bacteria</taxon>
        <taxon>Pseudomonadati</taxon>
        <taxon>Myxococcota</taxon>
        <taxon>Myxococcia</taxon>
        <taxon>Myxococcales</taxon>
        <taxon>Cystobacterineae</taxon>
        <taxon>Anaeromyxobacteraceae</taxon>
        <taxon>Anaeromyxobacter</taxon>
    </lineage>
</organism>
<evidence type="ECO:0000256" key="9">
    <source>
        <dbReference type="ARBA" id="ARBA00023237"/>
    </source>
</evidence>
<evidence type="ECO:0000259" key="14">
    <source>
        <dbReference type="Pfam" id="PF03958"/>
    </source>
</evidence>
<dbReference type="PANTHER" id="PTHR30332:SF24">
    <property type="entry name" value="SECRETIN GSPD-RELATED"/>
    <property type="match status" value="1"/>
</dbReference>
<keyword evidence="6 12" id="KW-0732">Signal</keyword>
<dbReference type="InterPro" id="IPR013356">
    <property type="entry name" value="T2SS_GspD"/>
</dbReference>
<feature type="domain" description="GspD-like N0" evidence="15">
    <location>
        <begin position="124"/>
        <end position="187"/>
    </location>
</feature>
<feature type="chain" id="PRO_5002875355" evidence="12">
    <location>
        <begin position="18"/>
        <end position="902"/>
    </location>
</feature>
<dbReference type="PRINTS" id="PR00811">
    <property type="entry name" value="BCTERIALGSPD"/>
</dbReference>
<keyword evidence="17" id="KW-1185">Reference proteome</keyword>
<dbReference type="RefSeq" id="WP_012632106.1">
    <property type="nucleotide sequence ID" value="NC_011891.1"/>
</dbReference>
<feature type="domain" description="Type II/III secretion system secretin-like" evidence="13">
    <location>
        <begin position="579"/>
        <end position="764"/>
    </location>
</feature>
<dbReference type="InterPro" id="IPR004846">
    <property type="entry name" value="T2SS/T3SS_dom"/>
</dbReference>
<dbReference type="Pfam" id="PF21305">
    <property type="entry name" value="type_II_gspD_N0"/>
    <property type="match status" value="1"/>
</dbReference>
<evidence type="ECO:0000256" key="12">
    <source>
        <dbReference type="SAM" id="SignalP"/>
    </source>
</evidence>
<evidence type="ECO:0000256" key="11">
    <source>
        <dbReference type="SAM" id="MobiDB-lite"/>
    </source>
</evidence>
<dbReference type="Proteomes" id="UP000007089">
    <property type="component" value="Chromosome"/>
</dbReference>
<sequence>MKKLLATTLLVPVLAAAQVPLRPTDDPESPARQRPPTTRPTSPPTGIPTTPPPPGTSIGPGGVAPIQQNGARPPAARPTSPAPRPGGAATPPPAPARGGGGEAETTLQPANGRCVPMQGRFMLTFNRAEVVDVLEQASRWTCRNFIYTEDVARGKITLLSKTPVTAEEAYAAFLAALNANNITVYPTGRYWRLGRAADSKKMPIPTYTDPESGTPASEQVITKVIRLQYADADQLRGVMGNFISPQGADIQSIPPSTLVITDTGLNIRRIEKMIEAIDKVGGGDLVRIVQVRYASAKDLADKVNQIFQAQGGRSPRPARISSGPARPGVPTTQPAGGSVEVSVYKVLPDDRTNKLIVIADEKSFQQIMELVQQLDVPTSADGGVHVLFLKNANAEELATTLSNLAQGQAKRTPTPGAPTQPAARPVGMPGAPPAAAAAPAPAGDVTAELFSGEVKITADKTQNALLVQASGADFSAVQRLVEKLDRPRRQVFVEAVIMEVNLKNSMELGVSAHGAIPYKYKGDTGVIPLSSQTGRVNSLDMSSAIALGGFLTGYTGPISAELKDLGFGNIPSLGLLIQALQSNSDVNVLSTPHLLATDNEESEITVGQNVPFQSGYAPSGLSNLLSGSGTGASSTVGSALGTQGLGSLYAPIQRQNVELKLKIKPQINEGGNIRLTIEEQTEEIAEKDPQLGPTTAKRSVKTQIVARDQSTIVIGGLIQDRAIRSVSKIPFLGSLPILGWLFRDTTTTKQKVNLLLFLTPYIIRDEADYRRIYEKKREEQQQFIEQFYGRQPRYDVDVDFSRKTGPYSRLRRGVSQETSRIENGGDGAPGEYLSAPPAGGPPPTTVVPVPRPTSPAPAPEPEAAPDAAPPPEGTPEPVERLSPQQPPPAAEPAAPGGTPPQE</sequence>
<dbReference type="NCBIfam" id="TIGR02517">
    <property type="entry name" value="type_II_gspD"/>
    <property type="match status" value="1"/>
</dbReference>
<dbReference type="KEGG" id="acp:A2cp1_0721"/>
<evidence type="ECO:0000256" key="2">
    <source>
        <dbReference type="ARBA" id="ARBA00006980"/>
    </source>
</evidence>
<feature type="compositionally biased region" description="Low complexity" evidence="11">
    <location>
        <begin position="70"/>
        <end position="79"/>
    </location>
</feature>
<evidence type="ECO:0000259" key="15">
    <source>
        <dbReference type="Pfam" id="PF21305"/>
    </source>
</evidence>
<dbReference type="GO" id="GO:0015627">
    <property type="term" value="C:type II protein secretion system complex"/>
    <property type="evidence" value="ECO:0007669"/>
    <property type="project" value="InterPro"/>
</dbReference>
<dbReference type="Pfam" id="PF03958">
    <property type="entry name" value="Secretin_N"/>
    <property type="match status" value="2"/>
</dbReference>
<dbReference type="InterPro" id="IPR001775">
    <property type="entry name" value="GspD/PilQ"/>
</dbReference>
<feature type="region of interest" description="Disordered" evidence="11">
    <location>
        <begin position="309"/>
        <end position="336"/>
    </location>
</feature>
<evidence type="ECO:0000313" key="17">
    <source>
        <dbReference type="Proteomes" id="UP000007089"/>
    </source>
</evidence>
<keyword evidence="9" id="KW-0998">Cell outer membrane</keyword>
<feature type="region of interest" description="Disordered" evidence="11">
    <location>
        <begin position="20"/>
        <end position="112"/>
    </location>
</feature>
<protein>
    <submittedName>
        <fullName evidence="16">General secretion pathway protein D</fullName>
    </submittedName>
</protein>
<evidence type="ECO:0000256" key="5">
    <source>
        <dbReference type="ARBA" id="ARBA00022692"/>
    </source>
</evidence>
<reference evidence="16" key="1">
    <citation type="submission" date="2009-01" db="EMBL/GenBank/DDBJ databases">
        <title>Complete sequence of Anaeromyxobacter dehalogenans 2CP-1.</title>
        <authorList>
            <consortium name="US DOE Joint Genome Institute"/>
            <person name="Lucas S."/>
            <person name="Copeland A."/>
            <person name="Lapidus A."/>
            <person name="Glavina del Rio T."/>
            <person name="Dalin E."/>
            <person name="Tice H."/>
            <person name="Bruce D."/>
            <person name="Goodwin L."/>
            <person name="Pitluck S."/>
            <person name="Saunders E."/>
            <person name="Brettin T."/>
            <person name="Detter J.C."/>
            <person name="Han C."/>
            <person name="Larimer F."/>
            <person name="Land M."/>
            <person name="Hauser L."/>
            <person name="Kyrpides N."/>
            <person name="Ovchinnikova G."/>
            <person name="Beliaev A.S."/>
            <person name="Richardson P."/>
        </authorList>
    </citation>
    <scope>NUCLEOTIDE SEQUENCE</scope>
    <source>
        <strain evidence="16">2CP-1</strain>
    </source>
</reference>
<comment type="similarity">
    <text evidence="2">Belongs to the bacterial secretin family. GSP D subfamily.</text>
</comment>
<keyword evidence="8" id="KW-0472">Membrane</keyword>
<dbReference type="GO" id="GO:0015628">
    <property type="term" value="P:protein secretion by the type II secretion system"/>
    <property type="evidence" value="ECO:0007669"/>
    <property type="project" value="InterPro"/>
</dbReference>
<evidence type="ECO:0000256" key="7">
    <source>
        <dbReference type="ARBA" id="ARBA00022927"/>
    </source>
</evidence>
<evidence type="ECO:0000259" key="13">
    <source>
        <dbReference type="Pfam" id="PF00263"/>
    </source>
</evidence>
<feature type="signal peptide" evidence="12">
    <location>
        <begin position="1"/>
        <end position="17"/>
    </location>
</feature>
<feature type="compositionally biased region" description="Pro residues" evidence="11">
    <location>
        <begin position="37"/>
        <end position="55"/>
    </location>
</feature>
<feature type="compositionally biased region" description="Low complexity" evidence="11">
    <location>
        <begin position="412"/>
        <end position="440"/>
    </location>
</feature>